<evidence type="ECO:0000259" key="2">
    <source>
        <dbReference type="Pfam" id="PF20434"/>
    </source>
</evidence>
<feature type="domain" description="BD-FAE-like" evidence="2">
    <location>
        <begin position="120"/>
        <end position="169"/>
    </location>
</feature>
<name>A0A7M2X6U4_9BACT</name>
<dbReference type="InterPro" id="IPR050300">
    <property type="entry name" value="GDXG_lipolytic_enzyme"/>
</dbReference>
<organism evidence="3 4">
    <name type="scientific">Humisphaera borealis</name>
    <dbReference type="NCBI Taxonomy" id="2807512"/>
    <lineage>
        <taxon>Bacteria</taxon>
        <taxon>Pseudomonadati</taxon>
        <taxon>Planctomycetota</taxon>
        <taxon>Phycisphaerae</taxon>
        <taxon>Tepidisphaerales</taxon>
        <taxon>Tepidisphaeraceae</taxon>
        <taxon>Humisphaera</taxon>
    </lineage>
</organism>
<accession>A0A7M2X6U4</accession>
<gene>
    <name evidence="3" type="ORF">IPV69_25395</name>
</gene>
<dbReference type="InterPro" id="IPR029058">
    <property type="entry name" value="AB_hydrolase_fold"/>
</dbReference>
<dbReference type="PANTHER" id="PTHR48081">
    <property type="entry name" value="AB HYDROLASE SUPERFAMILY PROTEIN C4A8.06C"/>
    <property type="match status" value="1"/>
</dbReference>
<keyword evidence="1 3" id="KW-0378">Hydrolase</keyword>
<dbReference type="AlphaFoldDB" id="A0A7M2X6U4"/>
<dbReference type="KEGG" id="hbs:IPV69_25395"/>
<dbReference type="PANTHER" id="PTHR48081:SF6">
    <property type="entry name" value="PEPTIDASE S9 PROLYL OLIGOPEPTIDASE CATALYTIC DOMAIN-CONTAINING PROTEIN"/>
    <property type="match status" value="1"/>
</dbReference>
<protein>
    <submittedName>
        <fullName evidence="3">Alpha/beta hydrolase</fullName>
    </submittedName>
</protein>
<sequence length="283" mass="30418">MLCTASPAQAGEPVILKLWPAKAPGETVEIAAEKQTEKEGVVTSITNVSEPTLKVYAAAKDSASGIGLLVAPGGGYNVLAWDHEGEQIAKWANSLGITAGILKYRVPRRPGTEKDQPPIGALQDAQRAMSIMRAKAGEWGIDPAKIGMLGFSAGGHLTAWTSTNFDKRSYQAFDDADKQSCRPDFAVIIYPGGTIVKDTFELKPEIRVSDKTPPSFIAMASDDRVNSDNCIALYNAMKKAGVPVEMHLYAKGGHGFGIRPTAGPAATWPKRCEEWMKVMGWVK</sequence>
<dbReference type="Pfam" id="PF20434">
    <property type="entry name" value="BD-FAE"/>
    <property type="match status" value="1"/>
</dbReference>
<keyword evidence="4" id="KW-1185">Reference proteome</keyword>
<dbReference type="SUPFAM" id="SSF53474">
    <property type="entry name" value="alpha/beta-Hydrolases"/>
    <property type="match status" value="1"/>
</dbReference>
<dbReference type="InterPro" id="IPR049492">
    <property type="entry name" value="BD-FAE-like_dom"/>
</dbReference>
<evidence type="ECO:0000313" key="4">
    <source>
        <dbReference type="Proteomes" id="UP000593765"/>
    </source>
</evidence>
<dbReference type="Proteomes" id="UP000593765">
    <property type="component" value="Chromosome"/>
</dbReference>
<dbReference type="GO" id="GO:0016787">
    <property type="term" value="F:hydrolase activity"/>
    <property type="evidence" value="ECO:0007669"/>
    <property type="project" value="UniProtKB-KW"/>
</dbReference>
<proteinExistence type="predicted"/>
<evidence type="ECO:0000313" key="3">
    <source>
        <dbReference type="EMBL" id="QOV92550.1"/>
    </source>
</evidence>
<dbReference type="Gene3D" id="3.40.50.1820">
    <property type="entry name" value="alpha/beta hydrolase"/>
    <property type="match status" value="1"/>
</dbReference>
<evidence type="ECO:0000256" key="1">
    <source>
        <dbReference type="ARBA" id="ARBA00022801"/>
    </source>
</evidence>
<dbReference type="EMBL" id="CP063458">
    <property type="protein sequence ID" value="QOV92550.1"/>
    <property type="molecule type" value="Genomic_DNA"/>
</dbReference>
<reference evidence="3 4" key="1">
    <citation type="submission" date="2020-10" db="EMBL/GenBank/DDBJ databases">
        <title>Wide distribution of Phycisphaera-like planctomycetes from WD2101 soil group in peatlands and genome analysis of the first cultivated representative.</title>
        <authorList>
            <person name="Dedysh S.N."/>
            <person name="Beletsky A.V."/>
            <person name="Ivanova A."/>
            <person name="Kulichevskaya I.S."/>
            <person name="Suzina N.E."/>
            <person name="Philippov D.A."/>
            <person name="Rakitin A.L."/>
            <person name="Mardanov A.V."/>
            <person name="Ravin N.V."/>
        </authorList>
    </citation>
    <scope>NUCLEOTIDE SEQUENCE [LARGE SCALE GENOMIC DNA]</scope>
    <source>
        <strain evidence="3 4">M1803</strain>
    </source>
</reference>